<dbReference type="AlphaFoldDB" id="A0A834W9S8"/>
<reference evidence="2" key="1">
    <citation type="submission" date="2020-09" db="EMBL/GenBank/DDBJ databases">
        <title>Genome-Enabled Discovery of Anthraquinone Biosynthesis in Senna tora.</title>
        <authorList>
            <person name="Kang S.-H."/>
            <person name="Pandey R.P."/>
            <person name="Lee C.-M."/>
            <person name="Sim J.-S."/>
            <person name="Jeong J.-T."/>
            <person name="Choi B.-S."/>
            <person name="Jung M."/>
            <person name="Ginzburg D."/>
            <person name="Zhao K."/>
            <person name="Won S.Y."/>
            <person name="Oh T.-J."/>
            <person name="Yu Y."/>
            <person name="Kim N.-H."/>
            <person name="Lee O.R."/>
            <person name="Lee T.-H."/>
            <person name="Bashyal P."/>
            <person name="Kim T.-S."/>
            <person name="Lee W.-H."/>
            <person name="Kawkins C."/>
            <person name="Kim C.-K."/>
            <person name="Kim J.S."/>
            <person name="Ahn B.O."/>
            <person name="Rhee S.Y."/>
            <person name="Sohng J.K."/>
        </authorList>
    </citation>
    <scope>NUCLEOTIDE SEQUENCE</scope>
    <source>
        <tissue evidence="2">Leaf</tissue>
    </source>
</reference>
<gene>
    <name evidence="2" type="ORF">G2W53_035892</name>
</gene>
<sequence length="169" mass="18804">MEDSVHVLPKRPREETKPFQQESNNTEDPSKRHKPYTHILSLLESDHEIEDDPTQDLSPLITTLQQEIASDSQPLLTPHPNLTPSSSVSQEDSIKQEEEGHKVKEGVIRHLLEASDDELGIPNTGTGDNIGFFDFGEGGFGYNEGFYSALQILTLCFPLFSSKGIEIGK</sequence>
<feature type="compositionally biased region" description="Basic and acidic residues" evidence="1">
    <location>
        <begin position="92"/>
        <end position="102"/>
    </location>
</feature>
<protein>
    <submittedName>
        <fullName evidence="2">Uncharacterized protein</fullName>
    </submittedName>
</protein>
<comment type="caution">
    <text evidence="2">The sequence shown here is derived from an EMBL/GenBank/DDBJ whole genome shotgun (WGS) entry which is preliminary data.</text>
</comment>
<proteinExistence type="predicted"/>
<evidence type="ECO:0000256" key="1">
    <source>
        <dbReference type="SAM" id="MobiDB-lite"/>
    </source>
</evidence>
<dbReference type="PANTHER" id="PTHR34539">
    <property type="entry name" value="T6J4.11 PROTEIN"/>
    <property type="match status" value="1"/>
</dbReference>
<dbReference type="PANTHER" id="PTHR34539:SF3">
    <property type="entry name" value="NAC DOMAIN-CONTAINING PROTEIN"/>
    <property type="match status" value="1"/>
</dbReference>
<feature type="region of interest" description="Disordered" evidence="1">
    <location>
        <begin position="49"/>
        <end position="102"/>
    </location>
</feature>
<evidence type="ECO:0000313" key="3">
    <source>
        <dbReference type="Proteomes" id="UP000634136"/>
    </source>
</evidence>
<evidence type="ECO:0000313" key="2">
    <source>
        <dbReference type="EMBL" id="KAF7809149.1"/>
    </source>
</evidence>
<accession>A0A834W9S8</accession>
<dbReference type="Proteomes" id="UP000634136">
    <property type="component" value="Unassembled WGS sequence"/>
</dbReference>
<feature type="compositionally biased region" description="Polar residues" evidence="1">
    <location>
        <begin position="18"/>
        <end position="27"/>
    </location>
</feature>
<dbReference type="EMBL" id="JAAIUW010000011">
    <property type="protein sequence ID" value="KAF7809149.1"/>
    <property type="molecule type" value="Genomic_DNA"/>
</dbReference>
<keyword evidence="3" id="KW-1185">Reference proteome</keyword>
<organism evidence="2 3">
    <name type="scientific">Senna tora</name>
    <dbReference type="NCBI Taxonomy" id="362788"/>
    <lineage>
        <taxon>Eukaryota</taxon>
        <taxon>Viridiplantae</taxon>
        <taxon>Streptophyta</taxon>
        <taxon>Embryophyta</taxon>
        <taxon>Tracheophyta</taxon>
        <taxon>Spermatophyta</taxon>
        <taxon>Magnoliopsida</taxon>
        <taxon>eudicotyledons</taxon>
        <taxon>Gunneridae</taxon>
        <taxon>Pentapetalae</taxon>
        <taxon>rosids</taxon>
        <taxon>fabids</taxon>
        <taxon>Fabales</taxon>
        <taxon>Fabaceae</taxon>
        <taxon>Caesalpinioideae</taxon>
        <taxon>Cassia clade</taxon>
        <taxon>Senna</taxon>
    </lineage>
</organism>
<dbReference type="OrthoDB" id="1932997at2759"/>
<name>A0A834W9S8_9FABA</name>
<feature type="region of interest" description="Disordered" evidence="1">
    <location>
        <begin position="1"/>
        <end position="36"/>
    </location>
</feature>
<feature type="compositionally biased region" description="Polar residues" evidence="1">
    <location>
        <begin position="55"/>
        <end position="91"/>
    </location>
</feature>